<name>A0A9R0QC55_TRITD</name>
<dbReference type="Proteomes" id="UP000324705">
    <property type="component" value="Chromosome 1A"/>
</dbReference>
<evidence type="ECO:0000313" key="2">
    <source>
        <dbReference type="Proteomes" id="UP000324705"/>
    </source>
</evidence>
<reference evidence="1 2" key="1">
    <citation type="submission" date="2017-09" db="EMBL/GenBank/DDBJ databases">
        <authorList>
            <consortium name="International Durum Wheat Genome Sequencing Consortium (IDWGSC)"/>
            <person name="Milanesi L."/>
        </authorList>
    </citation>
    <scope>NUCLEOTIDE SEQUENCE [LARGE SCALE GENOMIC DNA]</scope>
    <source>
        <strain evidence="2">cv. Svevo</strain>
    </source>
</reference>
<gene>
    <name evidence="1" type="ORF">TRITD_1Av1G189370</name>
</gene>
<accession>A0A9R0QC55</accession>
<protein>
    <submittedName>
        <fullName evidence="1">Uncharacterized protein</fullName>
    </submittedName>
</protein>
<dbReference type="AlphaFoldDB" id="A0A9R0QC55"/>
<proteinExistence type="predicted"/>
<keyword evidence="2" id="KW-1185">Reference proteome</keyword>
<sequence length="94" mass="9985">MEVRFPLILSFSSPQAAPDPLGFDLAGRVQAGKDSMARLVRELEGAGLLVEPVRGIPAEFIKLSAPMGILGIAASEMQMKKLNYISNSTNAPSV</sequence>
<organism evidence="1 2">
    <name type="scientific">Triticum turgidum subsp. durum</name>
    <name type="common">Durum wheat</name>
    <name type="synonym">Triticum durum</name>
    <dbReference type="NCBI Taxonomy" id="4567"/>
    <lineage>
        <taxon>Eukaryota</taxon>
        <taxon>Viridiplantae</taxon>
        <taxon>Streptophyta</taxon>
        <taxon>Embryophyta</taxon>
        <taxon>Tracheophyta</taxon>
        <taxon>Spermatophyta</taxon>
        <taxon>Magnoliopsida</taxon>
        <taxon>Liliopsida</taxon>
        <taxon>Poales</taxon>
        <taxon>Poaceae</taxon>
        <taxon>BOP clade</taxon>
        <taxon>Pooideae</taxon>
        <taxon>Triticodae</taxon>
        <taxon>Triticeae</taxon>
        <taxon>Triticinae</taxon>
        <taxon>Triticum</taxon>
    </lineage>
</organism>
<evidence type="ECO:0000313" key="1">
    <source>
        <dbReference type="EMBL" id="VAH08894.1"/>
    </source>
</evidence>
<dbReference type="Gramene" id="TRITD1Av1G189370.1">
    <property type="protein sequence ID" value="TRITD1Av1G189370.1"/>
    <property type="gene ID" value="TRITD1Av1G189370"/>
</dbReference>
<dbReference type="EMBL" id="LT934111">
    <property type="protein sequence ID" value="VAH08894.1"/>
    <property type="molecule type" value="Genomic_DNA"/>
</dbReference>